<proteinExistence type="predicted"/>
<evidence type="ECO:0000313" key="10">
    <source>
        <dbReference type="Proteomes" id="UP000283077"/>
    </source>
</evidence>
<evidence type="ECO:0000256" key="5">
    <source>
        <dbReference type="ARBA" id="ARBA00023004"/>
    </source>
</evidence>
<dbReference type="PANTHER" id="PTHR33751:SF9">
    <property type="entry name" value="CYTOCHROME C4"/>
    <property type="match status" value="1"/>
</dbReference>
<dbReference type="AlphaFoldDB" id="A0A437QGC9"/>
<evidence type="ECO:0000256" key="3">
    <source>
        <dbReference type="ARBA" id="ARBA00022723"/>
    </source>
</evidence>
<evidence type="ECO:0000313" key="9">
    <source>
        <dbReference type="EMBL" id="RVU33597.1"/>
    </source>
</evidence>
<dbReference type="GO" id="GO:0009055">
    <property type="term" value="F:electron transfer activity"/>
    <property type="evidence" value="ECO:0007669"/>
    <property type="project" value="InterPro"/>
</dbReference>
<comment type="caution">
    <text evidence="9">The sequence shown here is derived from an EMBL/GenBank/DDBJ whole genome shotgun (WGS) entry which is preliminary data.</text>
</comment>
<keyword evidence="7" id="KW-0732">Signal</keyword>
<organism evidence="9 10">
    <name type="scientific">Rheinheimera riviphila</name>
    <dbReference type="NCBI Taxonomy" id="1834037"/>
    <lineage>
        <taxon>Bacteria</taxon>
        <taxon>Pseudomonadati</taxon>
        <taxon>Pseudomonadota</taxon>
        <taxon>Gammaproteobacteria</taxon>
        <taxon>Chromatiales</taxon>
        <taxon>Chromatiaceae</taxon>
        <taxon>Rheinheimera</taxon>
    </lineage>
</organism>
<evidence type="ECO:0000256" key="2">
    <source>
        <dbReference type="ARBA" id="ARBA00022617"/>
    </source>
</evidence>
<feature type="domain" description="Cytochrome c" evidence="8">
    <location>
        <begin position="27"/>
        <end position="105"/>
    </location>
</feature>
<gene>
    <name evidence="9" type="ORF">EOE67_16390</name>
</gene>
<protein>
    <submittedName>
        <fullName evidence="9">Cytochrome c</fullName>
    </submittedName>
</protein>
<keyword evidence="3 6" id="KW-0479">Metal-binding</keyword>
<dbReference type="Proteomes" id="UP000283077">
    <property type="component" value="Unassembled WGS sequence"/>
</dbReference>
<dbReference type="PROSITE" id="PS51007">
    <property type="entry name" value="CYTC"/>
    <property type="match status" value="1"/>
</dbReference>
<dbReference type="InterPro" id="IPR036909">
    <property type="entry name" value="Cyt_c-like_dom_sf"/>
</dbReference>
<name>A0A437QGC9_9GAMM</name>
<dbReference type="Gene3D" id="1.10.760.10">
    <property type="entry name" value="Cytochrome c-like domain"/>
    <property type="match status" value="1"/>
</dbReference>
<accession>A0A437QGC9</accession>
<keyword evidence="2 6" id="KW-0349">Heme</keyword>
<dbReference type="GO" id="GO:0046872">
    <property type="term" value="F:metal ion binding"/>
    <property type="evidence" value="ECO:0007669"/>
    <property type="project" value="UniProtKB-KW"/>
</dbReference>
<dbReference type="EMBL" id="SACS01000020">
    <property type="protein sequence ID" value="RVU33597.1"/>
    <property type="molecule type" value="Genomic_DNA"/>
</dbReference>
<keyword evidence="4" id="KW-0249">Electron transport</keyword>
<keyword evidence="5 6" id="KW-0408">Iron</keyword>
<reference evidence="9 10" key="1">
    <citation type="submission" date="2019-01" db="EMBL/GenBank/DDBJ databases">
        <authorList>
            <person name="Chen W.-M."/>
        </authorList>
    </citation>
    <scope>NUCLEOTIDE SEQUENCE [LARGE SCALE GENOMIC DNA]</scope>
    <source>
        <strain evidence="9 10">KYPC3</strain>
    </source>
</reference>
<feature type="signal peptide" evidence="7">
    <location>
        <begin position="1"/>
        <end position="27"/>
    </location>
</feature>
<dbReference type="OrthoDB" id="9796421at2"/>
<evidence type="ECO:0000259" key="8">
    <source>
        <dbReference type="PROSITE" id="PS51007"/>
    </source>
</evidence>
<evidence type="ECO:0000256" key="6">
    <source>
        <dbReference type="PROSITE-ProRule" id="PRU00433"/>
    </source>
</evidence>
<dbReference type="PANTHER" id="PTHR33751">
    <property type="entry name" value="CBB3-TYPE CYTOCHROME C OXIDASE SUBUNIT FIXP"/>
    <property type="match status" value="1"/>
</dbReference>
<evidence type="ECO:0000256" key="4">
    <source>
        <dbReference type="ARBA" id="ARBA00022982"/>
    </source>
</evidence>
<dbReference type="InterPro" id="IPR050597">
    <property type="entry name" value="Cytochrome_c_Oxidase_Subunit"/>
</dbReference>
<keyword evidence="1" id="KW-0813">Transport</keyword>
<keyword evidence="10" id="KW-1185">Reference proteome</keyword>
<dbReference type="SUPFAM" id="SSF46626">
    <property type="entry name" value="Cytochrome c"/>
    <property type="match status" value="1"/>
</dbReference>
<dbReference type="GO" id="GO:0020037">
    <property type="term" value="F:heme binding"/>
    <property type="evidence" value="ECO:0007669"/>
    <property type="project" value="InterPro"/>
</dbReference>
<evidence type="ECO:0000256" key="7">
    <source>
        <dbReference type="SAM" id="SignalP"/>
    </source>
</evidence>
<sequence length="110" mass="11569">MIHHPRSFAALLVVILSILTFGCTAEADIQAGKVAAVQCQACHGKDGIGLTPQTPNLAGQKELYLSTQLVAYRSGSRKNSIMSPLAKPLSDEDIANLAAYFASLPATGSR</sequence>
<evidence type="ECO:0000256" key="1">
    <source>
        <dbReference type="ARBA" id="ARBA00022448"/>
    </source>
</evidence>
<feature type="chain" id="PRO_5019496563" evidence="7">
    <location>
        <begin position="28"/>
        <end position="110"/>
    </location>
</feature>
<dbReference type="PROSITE" id="PS51257">
    <property type="entry name" value="PROKAR_LIPOPROTEIN"/>
    <property type="match status" value="1"/>
</dbReference>
<dbReference type="InterPro" id="IPR009056">
    <property type="entry name" value="Cyt_c-like_dom"/>
</dbReference>
<dbReference type="Pfam" id="PF00034">
    <property type="entry name" value="Cytochrom_C"/>
    <property type="match status" value="1"/>
</dbReference>